<sequence>MNVNKKLDRFKQWAGERMGGEVKTNVSDNFKALETEMNVRHDGMERIQKSMTAYVKAISKRSEGDDKEKTLPVAHLGSSMVSHGEDFDANSDFGQALLMFGKSQERIARVQEGYISQSSSTWLEALERSLAQMKDYYSSRRKLESRRLAYDTSLSKMQKAKKEDFRVEEELRTQKVKYEEANEDVYRRMQDIKDSETENLADLTAFLEAQLTYHERCCEVLMQLKNEWPSGSAPSQSTGSRRTGRPRSNTAHSYHERYEPLHEEPPAQVVEPRPIIRSRQPSAHPAESPARDSYQGDSPMRRPSFNRAPTFEGPTQLRQEQASASPTWHRSTSDTFPVRRSQSQARPISRVDPYLDWLGITILVAHLVSGIQRDST</sequence>
<dbReference type="InterPro" id="IPR027267">
    <property type="entry name" value="AH/BAR_dom_sf"/>
</dbReference>
<evidence type="ECO:0000313" key="4">
    <source>
        <dbReference type="Proteomes" id="UP000184188"/>
    </source>
</evidence>
<dbReference type="SMART" id="SM00721">
    <property type="entry name" value="BAR"/>
    <property type="match status" value="1"/>
</dbReference>
<accession>A0A1L9SNT4</accession>
<feature type="compositionally biased region" description="Polar residues" evidence="1">
    <location>
        <begin position="316"/>
        <end position="345"/>
    </location>
</feature>
<feature type="region of interest" description="Disordered" evidence="1">
    <location>
        <begin position="228"/>
        <end position="345"/>
    </location>
</feature>
<dbReference type="PROSITE" id="PS51021">
    <property type="entry name" value="BAR"/>
    <property type="match status" value="1"/>
</dbReference>
<dbReference type="SUPFAM" id="SSF103657">
    <property type="entry name" value="BAR/IMD domain-like"/>
    <property type="match status" value="1"/>
</dbReference>
<dbReference type="Gene3D" id="1.20.1270.60">
    <property type="entry name" value="Arfaptin homology (AH) domain/BAR domain"/>
    <property type="match status" value="1"/>
</dbReference>
<feature type="domain" description="BAR" evidence="2">
    <location>
        <begin position="15"/>
        <end position="237"/>
    </location>
</feature>
<keyword evidence="4" id="KW-1185">Reference proteome</keyword>
<proteinExistence type="predicted"/>
<name>A0A1L9SNT4_9EURO</name>
<dbReference type="VEuPathDB" id="FungiDB:ASPZODRAFT_1331974"/>
<dbReference type="AlphaFoldDB" id="A0A1L9SNT4"/>
<dbReference type="InterPro" id="IPR004148">
    <property type="entry name" value="BAR_dom"/>
</dbReference>
<dbReference type="RefSeq" id="XP_022583360.1">
    <property type="nucleotide sequence ID" value="XM_022723217.1"/>
</dbReference>
<dbReference type="Pfam" id="PF03114">
    <property type="entry name" value="BAR"/>
    <property type="match status" value="1"/>
</dbReference>
<feature type="compositionally biased region" description="Basic and acidic residues" evidence="1">
    <location>
        <begin position="253"/>
        <end position="265"/>
    </location>
</feature>
<evidence type="ECO:0000259" key="2">
    <source>
        <dbReference type="PROSITE" id="PS51021"/>
    </source>
</evidence>
<gene>
    <name evidence="3" type="ORF">ASPZODRAFT_1331974</name>
</gene>
<protein>
    <recommendedName>
        <fullName evidence="2">BAR domain-containing protein</fullName>
    </recommendedName>
</protein>
<dbReference type="STRING" id="1073090.A0A1L9SNT4"/>
<evidence type="ECO:0000256" key="1">
    <source>
        <dbReference type="SAM" id="MobiDB-lite"/>
    </source>
</evidence>
<dbReference type="Proteomes" id="UP000184188">
    <property type="component" value="Unassembled WGS sequence"/>
</dbReference>
<dbReference type="OrthoDB" id="14167at2759"/>
<reference evidence="4" key="1">
    <citation type="journal article" date="2017" name="Genome Biol.">
        <title>Comparative genomics reveals high biological diversity and specific adaptations in the industrially and medically important fungal genus Aspergillus.</title>
        <authorList>
            <person name="de Vries R.P."/>
            <person name="Riley R."/>
            <person name="Wiebenga A."/>
            <person name="Aguilar-Osorio G."/>
            <person name="Amillis S."/>
            <person name="Uchima C.A."/>
            <person name="Anderluh G."/>
            <person name="Asadollahi M."/>
            <person name="Askin M."/>
            <person name="Barry K."/>
            <person name="Battaglia E."/>
            <person name="Bayram O."/>
            <person name="Benocci T."/>
            <person name="Braus-Stromeyer S.A."/>
            <person name="Caldana C."/>
            <person name="Canovas D."/>
            <person name="Cerqueira G.C."/>
            <person name="Chen F."/>
            <person name="Chen W."/>
            <person name="Choi C."/>
            <person name="Clum A."/>
            <person name="Dos Santos R.A."/>
            <person name="Damasio A.R."/>
            <person name="Diallinas G."/>
            <person name="Emri T."/>
            <person name="Fekete E."/>
            <person name="Flipphi M."/>
            <person name="Freyberg S."/>
            <person name="Gallo A."/>
            <person name="Gournas C."/>
            <person name="Habgood R."/>
            <person name="Hainaut M."/>
            <person name="Harispe M.L."/>
            <person name="Henrissat B."/>
            <person name="Hilden K.S."/>
            <person name="Hope R."/>
            <person name="Hossain A."/>
            <person name="Karabika E."/>
            <person name="Karaffa L."/>
            <person name="Karanyi Z."/>
            <person name="Krasevec N."/>
            <person name="Kuo A."/>
            <person name="Kusch H."/>
            <person name="LaButti K."/>
            <person name="Lagendijk E.L."/>
            <person name="Lapidus A."/>
            <person name="Levasseur A."/>
            <person name="Lindquist E."/>
            <person name="Lipzen A."/>
            <person name="Logrieco A.F."/>
            <person name="MacCabe A."/>
            <person name="Maekelae M.R."/>
            <person name="Malavazi I."/>
            <person name="Melin P."/>
            <person name="Meyer V."/>
            <person name="Mielnichuk N."/>
            <person name="Miskei M."/>
            <person name="Molnar A.P."/>
            <person name="Mule G."/>
            <person name="Ngan C.Y."/>
            <person name="Orejas M."/>
            <person name="Orosz E."/>
            <person name="Ouedraogo J.P."/>
            <person name="Overkamp K.M."/>
            <person name="Park H.-S."/>
            <person name="Perrone G."/>
            <person name="Piumi F."/>
            <person name="Punt P.J."/>
            <person name="Ram A.F."/>
            <person name="Ramon A."/>
            <person name="Rauscher S."/>
            <person name="Record E."/>
            <person name="Riano-Pachon D.M."/>
            <person name="Robert V."/>
            <person name="Roehrig J."/>
            <person name="Ruller R."/>
            <person name="Salamov A."/>
            <person name="Salih N.S."/>
            <person name="Samson R.A."/>
            <person name="Sandor E."/>
            <person name="Sanguinetti M."/>
            <person name="Schuetze T."/>
            <person name="Sepcic K."/>
            <person name="Shelest E."/>
            <person name="Sherlock G."/>
            <person name="Sophianopoulou V."/>
            <person name="Squina F.M."/>
            <person name="Sun H."/>
            <person name="Susca A."/>
            <person name="Todd R.B."/>
            <person name="Tsang A."/>
            <person name="Unkles S.E."/>
            <person name="van de Wiele N."/>
            <person name="van Rossen-Uffink D."/>
            <person name="Oliveira J.V."/>
            <person name="Vesth T.C."/>
            <person name="Visser J."/>
            <person name="Yu J.-H."/>
            <person name="Zhou M."/>
            <person name="Andersen M.R."/>
            <person name="Archer D.B."/>
            <person name="Baker S.E."/>
            <person name="Benoit I."/>
            <person name="Brakhage A.A."/>
            <person name="Braus G.H."/>
            <person name="Fischer R."/>
            <person name="Frisvad J.C."/>
            <person name="Goldman G.H."/>
            <person name="Houbraken J."/>
            <person name="Oakley B."/>
            <person name="Pocsi I."/>
            <person name="Scazzocchio C."/>
            <person name="Seiboth B."/>
            <person name="vanKuyk P.A."/>
            <person name="Wortman J."/>
            <person name="Dyer P.S."/>
            <person name="Grigoriev I.V."/>
        </authorList>
    </citation>
    <scope>NUCLEOTIDE SEQUENCE [LARGE SCALE GENOMIC DNA]</scope>
    <source>
        <strain evidence="4">CBS 506.65</strain>
    </source>
</reference>
<dbReference type="GeneID" id="34609682"/>
<evidence type="ECO:0000313" key="3">
    <source>
        <dbReference type="EMBL" id="OJJ48850.1"/>
    </source>
</evidence>
<dbReference type="EMBL" id="KV878338">
    <property type="protein sequence ID" value="OJJ48850.1"/>
    <property type="molecule type" value="Genomic_DNA"/>
</dbReference>
<organism evidence="3 4">
    <name type="scientific">Penicilliopsis zonata CBS 506.65</name>
    <dbReference type="NCBI Taxonomy" id="1073090"/>
    <lineage>
        <taxon>Eukaryota</taxon>
        <taxon>Fungi</taxon>
        <taxon>Dikarya</taxon>
        <taxon>Ascomycota</taxon>
        <taxon>Pezizomycotina</taxon>
        <taxon>Eurotiomycetes</taxon>
        <taxon>Eurotiomycetidae</taxon>
        <taxon>Eurotiales</taxon>
        <taxon>Aspergillaceae</taxon>
        <taxon>Penicilliopsis</taxon>
    </lineage>
</organism>
<dbReference type="GO" id="GO:0005737">
    <property type="term" value="C:cytoplasm"/>
    <property type="evidence" value="ECO:0007669"/>
    <property type="project" value="InterPro"/>
</dbReference>